<keyword evidence="7" id="KW-1185">Reference proteome</keyword>
<organism evidence="6 7">
    <name type="scientific">Venatoribacter cucullus</name>
    <dbReference type="NCBI Taxonomy" id="2661630"/>
    <lineage>
        <taxon>Bacteria</taxon>
        <taxon>Pseudomonadati</taxon>
        <taxon>Pseudomonadota</taxon>
        <taxon>Gammaproteobacteria</taxon>
        <taxon>Oceanospirillales</taxon>
        <taxon>Oceanospirillaceae</taxon>
        <taxon>Venatoribacter</taxon>
    </lineage>
</organism>
<evidence type="ECO:0000256" key="1">
    <source>
        <dbReference type="ARBA" id="ARBA00022475"/>
    </source>
</evidence>
<dbReference type="AlphaFoldDB" id="A0A9X7V3J9"/>
<evidence type="ECO:0000256" key="5">
    <source>
        <dbReference type="ARBA" id="ARBA00023136"/>
    </source>
</evidence>
<evidence type="ECO:0000313" key="7">
    <source>
        <dbReference type="Proteomes" id="UP000596074"/>
    </source>
</evidence>
<dbReference type="GO" id="GO:0005886">
    <property type="term" value="C:plasma membrane"/>
    <property type="evidence" value="ECO:0007669"/>
    <property type="project" value="InterPro"/>
</dbReference>
<dbReference type="KEGG" id="vcw:GJQ55_11165"/>
<dbReference type="Gene3D" id="2.60.450.10">
    <property type="entry name" value="Lipopolysaccharide (LPS) transport protein A like domain"/>
    <property type="match status" value="1"/>
</dbReference>
<reference evidence="6 7" key="1">
    <citation type="submission" date="2019-11" db="EMBL/GenBank/DDBJ databases">
        <title>Venatorbacter sp. nov. a predator of Campylobacter and other Gram-negative bacteria.</title>
        <authorList>
            <person name="Saeedi A."/>
            <person name="Cummings N.J."/>
            <person name="Connerton I.F."/>
            <person name="Connerton P.L."/>
        </authorList>
    </citation>
    <scope>NUCLEOTIDE SEQUENCE [LARGE SCALE GENOMIC DNA]</scope>
    <source>
        <strain evidence="6">XL5</strain>
    </source>
</reference>
<evidence type="ECO:0000256" key="2">
    <source>
        <dbReference type="ARBA" id="ARBA00022519"/>
    </source>
</evidence>
<dbReference type="PANTHER" id="PTHR37481">
    <property type="entry name" value="LIPOPOLYSACCHARIDE EXPORT SYSTEM PROTEIN LPTC"/>
    <property type="match status" value="1"/>
</dbReference>
<keyword evidence="2" id="KW-0997">Cell inner membrane</keyword>
<dbReference type="PANTHER" id="PTHR37481:SF1">
    <property type="entry name" value="LIPOPOLYSACCHARIDE EXPORT SYSTEM PROTEIN LPTC"/>
    <property type="match status" value="1"/>
</dbReference>
<dbReference type="GO" id="GO:0030288">
    <property type="term" value="C:outer membrane-bounded periplasmic space"/>
    <property type="evidence" value="ECO:0007669"/>
    <property type="project" value="TreeGrafter"/>
</dbReference>
<gene>
    <name evidence="6" type="primary">lptC</name>
    <name evidence="6" type="ORF">GJQ55_11165</name>
</gene>
<name>A0A9X7V3J9_9GAMM</name>
<evidence type="ECO:0000256" key="4">
    <source>
        <dbReference type="ARBA" id="ARBA00022989"/>
    </source>
</evidence>
<proteinExistence type="predicted"/>
<dbReference type="Proteomes" id="UP000596074">
    <property type="component" value="Chromosome"/>
</dbReference>
<keyword evidence="3" id="KW-0812">Transmembrane</keyword>
<dbReference type="EMBL" id="CP046056">
    <property type="protein sequence ID" value="QQD24994.1"/>
    <property type="molecule type" value="Genomic_DNA"/>
</dbReference>
<keyword evidence="4" id="KW-1133">Transmembrane helix</keyword>
<dbReference type="NCBIfam" id="TIGR04409">
    <property type="entry name" value="LptC_YrbK"/>
    <property type="match status" value="1"/>
</dbReference>
<dbReference type="InterPro" id="IPR052363">
    <property type="entry name" value="LPS_export_LptC"/>
</dbReference>
<protein>
    <submittedName>
        <fullName evidence="6">LPS export ABC transporter periplasmic protein LptC</fullName>
    </submittedName>
</protein>
<dbReference type="InterPro" id="IPR010664">
    <property type="entry name" value="LipoPS_assembly_LptC-rel"/>
</dbReference>
<accession>A0A9X7V3J9</accession>
<dbReference type="RefSeq" id="WP_228345058.1">
    <property type="nucleotide sequence ID" value="NZ_CP046056.1"/>
</dbReference>
<sequence length="190" mass="21235">MRKQYVVLALALLAGIGLLNLDRVKEMPVTATPVVSGNEEADYYGDQLYQRQYNAAGQLEQSFRAATLQHFPLSAVSHFTRPRIITTAEDGKMWQIDALTGEALDQDERLTLREQVEIRSINTPADDPITIHTDWLNYHAGQQTATTDAPVVIRHPATLTEATGMTLNVADRTLQLHHQVNTRYVPQASE</sequence>
<dbReference type="Pfam" id="PF06835">
    <property type="entry name" value="LptC"/>
    <property type="match status" value="1"/>
</dbReference>
<dbReference type="GO" id="GO:0017089">
    <property type="term" value="F:glycolipid transfer activity"/>
    <property type="evidence" value="ECO:0007669"/>
    <property type="project" value="TreeGrafter"/>
</dbReference>
<keyword evidence="1" id="KW-1003">Cell membrane</keyword>
<keyword evidence="5" id="KW-0472">Membrane</keyword>
<evidence type="ECO:0000256" key="3">
    <source>
        <dbReference type="ARBA" id="ARBA00022692"/>
    </source>
</evidence>
<dbReference type="InterPro" id="IPR026265">
    <property type="entry name" value="LptC"/>
</dbReference>
<evidence type="ECO:0000313" key="6">
    <source>
        <dbReference type="EMBL" id="QQD24994.1"/>
    </source>
</evidence>
<dbReference type="GO" id="GO:0015221">
    <property type="term" value="F:lipopolysaccharide transmembrane transporter activity"/>
    <property type="evidence" value="ECO:0007669"/>
    <property type="project" value="InterPro"/>
</dbReference>